<feature type="compositionally biased region" description="Polar residues" evidence="25">
    <location>
        <begin position="42"/>
        <end position="51"/>
    </location>
</feature>
<feature type="compositionally biased region" description="Low complexity" evidence="25">
    <location>
        <begin position="452"/>
        <end position="496"/>
    </location>
</feature>
<keyword evidence="8" id="KW-0964">Secreted</keyword>
<evidence type="ECO:0000256" key="9">
    <source>
        <dbReference type="ARBA" id="ARBA00022553"/>
    </source>
</evidence>
<evidence type="ECO:0000256" key="19">
    <source>
        <dbReference type="ARBA" id="ARBA00023567"/>
    </source>
</evidence>
<evidence type="ECO:0000313" key="29">
    <source>
        <dbReference type="Proteomes" id="UP000829291"/>
    </source>
</evidence>
<dbReference type="Gene3D" id="2.60.40.10">
    <property type="entry name" value="Immunoglobulins"/>
    <property type="match status" value="3"/>
</dbReference>
<comment type="function">
    <text evidence="20">Transmembrane protein that plays important roles in connecting the extracellular matrix to the cytoskeleton. Acts as a cell adhesion receptor in both muscle and non-muscle tissues. Receptor for both DMD and UTRN and, through these interactions, scaffolds axin to the cytoskeleton. Also functions in cell adhesion-mediated signaling and implicated in cell polarity.</text>
</comment>
<feature type="region of interest" description="Disordered" evidence="25">
    <location>
        <begin position="311"/>
        <end position="330"/>
    </location>
</feature>
<dbReference type="RefSeq" id="XP_046601793.1">
    <property type="nucleotide sequence ID" value="XM_046745837.1"/>
</dbReference>
<evidence type="ECO:0000256" key="15">
    <source>
        <dbReference type="ARBA" id="ARBA00023180"/>
    </source>
</evidence>
<evidence type="ECO:0000256" key="22">
    <source>
        <dbReference type="ARBA" id="ARBA00030092"/>
    </source>
</evidence>
<feature type="domain" description="Peptidase S72" evidence="28">
    <location>
        <begin position="985"/>
        <end position="1096"/>
    </location>
</feature>
<dbReference type="GeneID" id="107220800"/>
<comment type="subcellular location">
    <subcellularLocation>
        <location evidence="1">Cell membrane</location>
        <location evidence="1">Sarcolemma</location>
    </subcellularLocation>
    <subcellularLocation>
        <location evidence="4">Cell membrane</location>
        <topology evidence="4">Single-pass type I membrane protein</topology>
    </subcellularLocation>
    <subcellularLocation>
        <location evidence="3">Cytoplasm</location>
        <location evidence="3">Cytoskeleton</location>
    </subcellularLocation>
    <subcellularLocation>
        <location evidence="5">Nucleus</location>
        <location evidence="5">Nucleoplasm</location>
    </subcellularLocation>
    <subcellularLocation>
        <location evidence="24">Postsynaptic cell membrane</location>
    </subcellularLocation>
    <subcellularLocation>
        <location evidence="2">Secreted</location>
        <location evidence="2">Extracellular space</location>
    </subcellularLocation>
</comment>
<evidence type="ECO:0000256" key="24">
    <source>
        <dbReference type="ARBA" id="ARBA00034100"/>
    </source>
</evidence>
<dbReference type="InterPro" id="IPR008465">
    <property type="entry name" value="DAG1_C"/>
</dbReference>
<dbReference type="Pfam" id="PF18424">
    <property type="entry name" value="a_DG1_N2"/>
    <property type="match status" value="1"/>
</dbReference>
<organism evidence="29 30">
    <name type="scientific">Neodiprion lecontei</name>
    <name type="common">Redheaded pine sawfly</name>
    <dbReference type="NCBI Taxonomy" id="441921"/>
    <lineage>
        <taxon>Eukaryota</taxon>
        <taxon>Metazoa</taxon>
        <taxon>Ecdysozoa</taxon>
        <taxon>Arthropoda</taxon>
        <taxon>Hexapoda</taxon>
        <taxon>Insecta</taxon>
        <taxon>Pterygota</taxon>
        <taxon>Neoptera</taxon>
        <taxon>Endopterygota</taxon>
        <taxon>Hymenoptera</taxon>
        <taxon>Tenthredinoidea</taxon>
        <taxon>Diprionidae</taxon>
        <taxon>Diprioninae</taxon>
        <taxon>Neodiprion</taxon>
    </lineage>
</organism>
<keyword evidence="13" id="KW-0770">Synapse</keyword>
<keyword evidence="15" id="KW-0325">Glycoprotein</keyword>
<evidence type="ECO:0000256" key="6">
    <source>
        <dbReference type="ARBA" id="ARBA00022475"/>
    </source>
</evidence>
<evidence type="ECO:0000256" key="12">
    <source>
        <dbReference type="ARBA" id="ARBA00022989"/>
    </source>
</evidence>
<dbReference type="InterPro" id="IPR013783">
    <property type="entry name" value="Ig-like_fold"/>
</dbReference>
<feature type="compositionally biased region" description="Basic and acidic residues" evidence="25">
    <location>
        <begin position="52"/>
        <end position="71"/>
    </location>
</feature>
<evidence type="ECO:0000256" key="25">
    <source>
        <dbReference type="SAM" id="MobiDB-lite"/>
    </source>
</evidence>
<keyword evidence="16" id="KW-0206">Cytoskeleton</keyword>
<dbReference type="InterPro" id="IPR015919">
    <property type="entry name" value="Cadherin-like_sf"/>
</dbReference>
<dbReference type="SUPFAM" id="SSF49313">
    <property type="entry name" value="Cadherin-like"/>
    <property type="match status" value="3"/>
</dbReference>
<keyword evidence="26" id="KW-0472">Membrane</keyword>
<evidence type="ECO:0000256" key="13">
    <source>
        <dbReference type="ARBA" id="ARBA00023018"/>
    </source>
</evidence>
<evidence type="ECO:0000256" key="20">
    <source>
        <dbReference type="ARBA" id="ARBA00024991"/>
    </source>
</evidence>
<keyword evidence="18" id="KW-0628">Postsynaptic cell membrane</keyword>
<protein>
    <recommendedName>
        <fullName evidence="21">Dystroglycan 1</fullName>
    </recommendedName>
    <alternativeName>
        <fullName evidence="23">Dystroglycan</fullName>
    </alternativeName>
    <alternativeName>
        <fullName evidence="22">Dystrophin-associated glycoprotein 1</fullName>
    </alternativeName>
</protein>
<gene>
    <name evidence="30" type="primary">LOC107220800</name>
</gene>
<evidence type="ECO:0000256" key="3">
    <source>
        <dbReference type="ARBA" id="ARBA00004245"/>
    </source>
</evidence>
<proteinExistence type="predicted"/>
<dbReference type="PANTHER" id="PTHR21559:SF21">
    <property type="entry name" value="DYSTROGLYCAN 1"/>
    <property type="match status" value="1"/>
</dbReference>
<keyword evidence="11 27" id="KW-0732">Signal</keyword>
<feature type="compositionally biased region" description="Acidic residues" evidence="25">
    <location>
        <begin position="353"/>
        <end position="365"/>
    </location>
</feature>
<feature type="region of interest" description="Disordered" evidence="25">
    <location>
        <begin position="341"/>
        <end position="371"/>
    </location>
</feature>
<evidence type="ECO:0000256" key="26">
    <source>
        <dbReference type="SAM" id="Phobius"/>
    </source>
</evidence>
<keyword evidence="6" id="KW-1003">Cell membrane</keyword>
<dbReference type="Gene3D" id="3.30.70.1040">
    <property type="entry name" value="Dystroglycan, domain 2"/>
    <property type="match status" value="1"/>
</dbReference>
<accession>A0ABM3GNF5</accession>
<keyword evidence="7" id="KW-0963">Cytoplasm</keyword>
<feature type="domain" description="Peptidase S72" evidence="28">
    <location>
        <begin position="741"/>
        <end position="855"/>
    </location>
</feature>
<feature type="signal peptide" evidence="27">
    <location>
        <begin position="1"/>
        <end position="26"/>
    </location>
</feature>
<keyword evidence="17" id="KW-0539">Nucleus</keyword>
<evidence type="ECO:0000256" key="23">
    <source>
        <dbReference type="ARBA" id="ARBA00031034"/>
    </source>
</evidence>
<evidence type="ECO:0000256" key="14">
    <source>
        <dbReference type="ARBA" id="ARBA00023157"/>
    </source>
</evidence>
<keyword evidence="12 26" id="KW-1133">Transmembrane helix</keyword>
<dbReference type="InterPro" id="IPR030398">
    <property type="entry name" value="SEA_DG_dom"/>
</dbReference>
<dbReference type="SMART" id="SM00736">
    <property type="entry name" value="CADG"/>
    <property type="match status" value="3"/>
</dbReference>
<evidence type="ECO:0000256" key="4">
    <source>
        <dbReference type="ARBA" id="ARBA00004251"/>
    </source>
</evidence>
<evidence type="ECO:0000256" key="10">
    <source>
        <dbReference type="ARBA" id="ARBA00022692"/>
    </source>
</evidence>
<feature type="region of interest" description="Disordered" evidence="25">
    <location>
        <begin position="449"/>
        <end position="503"/>
    </location>
</feature>
<dbReference type="PROSITE" id="PS51699">
    <property type="entry name" value="SEA_DG"/>
    <property type="match status" value="2"/>
</dbReference>
<feature type="region of interest" description="Disordered" evidence="25">
    <location>
        <begin position="1162"/>
        <end position="1266"/>
    </location>
</feature>
<keyword evidence="29" id="KW-1185">Reference proteome</keyword>
<dbReference type="InterPro" id="IPR027468">
    <property type="entry name" value="Alpha-dystroglycan_domain_2"/>
</dbReference>
<evidence type="ECO:0000256" key="1">
    <source>
        <dbReference type="ARBA" id="ARBA00004135"/>
    </source>
</evidence>
<feature type="region of interest" description="Disordered" evidence="25">
    <location>
        <begin position="42"/>
        <end position="71"/>
    </location>
</feature>
<evidence type="ECO:0000256" key="7">
    <source>
        <dbReference type="ARBA" id="ARBA00022490"/>
    </source>
</evidence>
<keyword evidence="9" id="KW-0597">Phosphoprotein</keyword>
<evidence type="ECO:0000313" key="30">
    <source>
        <dbReference type="RefSeq" id="XP_046601793.1"/>
    </source>
</evidence>
<evidence type="ECO:0000256" key="18">
    <source>
        <dbReference type="ARBA" id="ARBA00023257"/>
    </source>
</evidence>
<evidence type="ECO:0000256" key="2">
    <source>
        <dbReference type="ARBA" id="ARBA00004239"/>
    </source>
</evidence>
<feature type="region of interest" description="Disordered" evidence="25">
    <location>
        <begin position="580"/>
        <end position="617"/>
    </location>
</feature>
<dbReference type="CDD" id="cd11303">
    <property type="entry name" value="Dystroglycan_repeat"/>
    <property type="match status" value="1"/>
</dbReference>
<name>A0ABM3GNF5_NEOLC</name>
<evidence type="ECO:0000256" key="17">
    <source>
        <dbReference type="ARBA" id="ARBA00023242"/>
    </source>
</evidence>
<evidence type="ECO:0000256" key="11">
    <source>
        <dbReference type="ARBA" id="ARBA00022729"/>
    </source>
</evidence>
<dbReference type="InterPro" id="IPR041631">
    <property type="entry name" value="Alpha_DG1_N2"/>
</dbReference>
<dbReference type="Pfam" id="PF05454">
    <property type="entry name" value="DAG1"/>
    <property type="match status" value="2"/>
</dbReference>
<evidence type="ECO:0000259" key="28">
    <source>
        <dbReference type="PROSITE" id="PS51699"/>
    </source>
</evidence>
<reference evidence="30" key="1">
    <citation type="submission" date="2025-08" db="UniProtKB">
        <authorList>
            <consortium name="RefSeq"/>
        </authorList>
    </citation>
    <scope>IDENTIFICATION</scope>
    <source>
        <tissue evidence="30">Thorax and Abdomen</tissue>
    </source>
</reference>
<comment type="function">
    <text evidence="19">The dystroglycan complex is involved in a number of processes including laminin and basement membrane assembly, sarcolemmal stability, cell survival, peripheral nerve myelination, nodal structure, cell migration, and epithelial polarization.</text>
</comment>
<feature type="compositionally biased region" description="Pro residues" evidence="25">
    <location>
        <begin position="1252"/>
        <end position="1266"/>
    </location>
</feature>
<feature type="transmembrane region" description="Helical" evidence="26">
    <location>
        <begin position="1128"/>
        <end position="1153"/>
    </location>
</feature>
<dbReference type="Proteomes" id="UP000829291">
    <property type="component" value="Chromosome 1"/>
</dbReference>
<dbReference type="PANTHER" id="PTHR21559">
    <property type="entry name" value="DYSTROGLYCAN-RELATED"/>
    <property type="match status" value="1"/>
</dbReference>
<sequence>MKPLLLAFSPLLLILLLVFPLSLTLTLQEDDLVFDDVGEPSASASGPSIFSNEEHQEYNERKRDRSRDGKKHNVERLWGIPNTFVVVGHVFKMRILKQAFSGSVDHFEARGINGHPLPRWLDWDEPASTLVGIPSRKDLGLHNVMIKAVGRHGDFAKDVFSINVVPEKKHEITHKDGKTHCDESEDQTLLTIVLDTRFENLKPASRVNAIENLAGFLGLHTSAFSMHPHVSKETSAPDASVILSGPGNVKRRREKHPTAIQWQVGCDGRLWHHQTDLVNQLRDQARDGTLAEVLEQPVLLWRVKTDSSSLLRNRRDTGSGDYNTDPDYYEQYDDYEDEEDIVDENNPINGGDVEGDDEDGDDNEPITEQPNIAVSKMLVDEFGRPHRHHHGEKSNEPKLEEEIDAEDLYPGILSKIGITAENAGETPQQVPVLGMLPISIPTNTTTSVPTLAPTSVPPTTISSSTTTTQAPTTVIPTSSTSTTTTTTTTAVPPTESSKLETVEVPKEKVERIDTISITVPTVPAETTTIPPKTTILQTSETNVISTSGPAIKPVSETTVVYDQTTIPQEITGARNQSTIVMPSPTTVSTTTTQATTTVTPLSVSTTQRMTTQPRTTSQLTPEITDKIDLEQLNFPPREDRRLQKIQVTAGKLLSFLIPEDTFVDVEDGNARDLRLSLYKQHNPIKNNHWLQFNNQTQEVYGLPLENVISVWDYELVAEDSEGLRANATLDVHVQQHPQSRSVNHEFNISLRIDKRSAFPTNVDWEFKVVRGLAKLYGDEDTSKITVRQINIVGDHITFTWSNDSLPRSIECPEEEISKLFDVLVENENGLPSTALQTILAPEIKARHVALHKIGQCEEEPKPEPPAIVTEKPLLPKINQPPVPRNQVDRINATVGQLLVFTVPEDMAFDAEDGSAHNMKMSLMTSERMPIPDDHWLQFDSNNHQFYGVPMPKDIGRKEYQLIVTDSAGASLTDALIVVVNPSNTSPPQHIVEFSMTLEIPYKNFVHSAAQKRKFMEKLGELFHDKDASAISIDNITESTVVTWHNKTLVTSSCPHNVITQLREVIVKDEKMLTERVGDVMGSEFPVKQITITPTGLCLGDESTSVYSPSAGPPVEGGTSVGKSHDDVIITFIVPAIIIAAMLILAAIIACILYRRKRSGKMSVSEQDDERQSFRNKGIPVIFQDELDEKPDPGNKSPVILKEEKPPLPPPEYQKTEDGADVPMLQSENSEEPYQPPPPFATNRDNNRQNRPKPTPTYRKPPPYVPP</sequence>
<evidence type="ECO:0000256" key="5">
    <source>
        <dbReference type="ARBA" id="ARBA00004642"/>
    </source>
</evidence>
<keyword evidence="14" id="KW-1015">Disulfide bond</keyword>
<feature type="chain" id="PRO_5045118227" description="Dystroglycan 1" evidence="27">
    <location>
        <begin position="27"/>
        <end position="1266"/>
    </location>
</feature>
<evidence type="ECO:0000256" key="27">
    <source>
        <dbReference type="SAM" id="SignalP"/>
    </source>
</evidence>
<evidence type="ECO:0000256" key="21">
    <source>
        <dbReference type="ARBA" id="ARBA00026224"/>
    </source>
</evidence>
<evidence type="ECO:0000256" key="8">
    <source>
        <dbReference type="ARBA" id="ARBA00022525"/>
    </source>
</evidence>
<keyword evidence="10 26" id="KW-0812">Transmembrane</keyword>
<evidence type="ECO:0000256" key="16">
    <source>
        <dbReference type="ARBA" id="ARBA00023212"/>
    </source>
</evidence>
<dbReference type="InterPro" id="IPR006644">
    <property type="entry name" value="Cadg"/>
</dbReference>
<dbReference type="SUPFAM" id="SSF111006">
    <property type="entry name" value="Dystroglycan, domain 2"/>
    <property type="match status" value="1"/>
</dbReference>